<organism evidence="3 4">
    <name type="scientific">Metarhizium brunneum</name>
    <dbReference type="NCBI Taxonomy" id="500148"/>
    <lineage>
        <taxon>Eukaryota</taxon>
        <taxon>Fungi</taxon>
        <taxon>Dikarya</taxon>
        <taxon>Ascomycota</taxon>
        <taxon>Pezizomycotina</taxon>
        <taxon>Sordariomycetes</taxon>
        <taxon>Hypocreomycetidae</taxon>
        <taxon>Hypocreales</taxon>
        <taxon>Clavicipitaceae</taxon>
        <taxon>Metarhizium</taxon>
    </lineage>
</organism>
<reference evidence="3 4" key="1">
    <citation type="submission" date="2020-07" db="EMBL/GenBank/DDBJ databases">
        <title>Telomere length de novo assembly of all 7 chromosomes of the fungus, Metarhizium brunneum, using a novel assembly pipeline.</title>
        <authorList>
            <person name="Saud z."/>
            <person name="Kortsinoglou A."/>
            <person name="Kouvelis V.N."/>
            <person name="Butt T.M."/>
        </authorList>
    </citation>
    <scope>NUCLEOTIDE SEQUENCE [LARGE SCALE GENOMIC DNA]</scope>
    <source>
        <strain evidence="3 4">4556</strain>
    </source>
</reference>
<evidence type="ECO:0008006" key="5">
    <source>
        <dbReference type="Google" id="ProtNLM"/>
    </source>
</evidence>
<proteinExistence type="predicted"/>
<evidence type="ECO:0000256" key="2">
    <source>
        <dbReference type="SAM" id="MobiDB-lite"/>
    </source>
</evidence>
<keyword evidence="4" id="KW-1185">Reference proteome</keyword>
<feature type="region of interest" description="Disordered" evidence="2">
    <location>
        <begin position="45"/>
        <end position="86"/>
    </location>
</feature>
<feature type="compositionally biased region" description="Polar residues" evidence="2">
    <location>
        <begin position="57"/>
        <end position="72"/>
    </location>
</feature>
<keyword evidence="1" id="KW-0539">Nucleus</keyword>
<gene>
    <name evidence="3" type="ORF">G6M90_00g028150</name>
</gene>
<dbReference type="Pfam" id="PF11951">
    <property type="entry name" value="Fungal_trans_2"/>
    <property type="match status" value="1"/>
</dbReference>
<evidence type="ECO:0000313" key="4">
    <source>
        <dbReference type="Proteomes" id="UP000510686"/>
    </source>
</evidence>
<dbReference type="GeneID" id="26245981"/>
<dbReference type="Proteomes" id="UP000510686">
    <property type="component" value="Chromosome 1"/>
</dbReference>
<dbReference type="InterPro" id="IPR036864">
    <property type="entry name" value="Zn2-C6_fun-type_DNA-bd_sf"/>
</dbReference>
<dbReference type="InterPro" id="IPR021858">
    <property type="entry name" value="Fun_TF"/>
</dbReference>
<dbReference type="AlphaFoldDB" id="A0A7D5URU2"/>
<accession>A0A7D5URU2</accession>
<dbReference type="RefSeq" id="XP_014541346.1">
    <property type="nucleotide sequence ID" value="XM_014685860.1"/>
</dbReference>
<dbReference type="GO" id="GO:0000981">
    <property type="term" value="F:DNA-binding transcription factor activity, RNA polymerase II-specific"/>
    <property type="evidence" value="ECO:0007669"/>
    <property type="project" value="InterPro"/>
</dbReference>
<dbReference type="GO" id="GO:0008270">
    <property type="term" value="F:zinc ion binding"/>
    <property type="evidence" value="ECO:0007669"/>
    <property type="project" value="InterPro"/>
</dbReference>
<evidence type="ECO:0000256" key="1">
    <source>
        <dbReference type="ARBA" id="ARBA00023242"/>
    </source>
</evidence>
<dbReference type="EMBL" id="CP058932">
    <property type="protein sequence ID" value="QLI65193.1"/>
    <property type="molecule type" value="Genomic_DNA"/>
</dbReference>
<name>A0A7D5URU2_9HYPO</name>
<evidence type="ECO:0000313" key="3">
    <source>
        <dbReference type="EMBL" id="QLI65193.1"/>
    </source>
</evidence>
<protein>
    <recommendedName>
        <fullName evidence="5">Zn(2)-C6 fungal-type domain-containing protein</fullName>
    </recommendedName>
</protein>
<dbReference type="SUPFAM" id="SSF57701">
    <property type="entry name" value="Zn2/Cys6 DNA-binding domain"/>
    <property type="match status" value="1"/>
</dbReference>
<dbReference type="OrthoDB" id="4137815at2759"/>
<dbReference type="KEGG" id="mbrn:26245981"/>
<sequence>MIHVSLVPRSCDRCYTSKERCIWAPGSLTCERCARVGHACRSKRPIKRVGRPPGGYLSSSMKRTRLGTQKSDMSAKRNKNTATTVTTTTTTTTTLAPAMVEGSIGQTLLSTIEGLGQPELDLLNRTIHQDDFTEQFVIGPSFYHGHRQKLVFHLLSSRRIVLDAYLAFALSCGDQAQVNTSYKKAASALFTLRSIQIKDHLDITSCLMLGWQLLHFVFQLGGREILQVCSQTLSLLKPHYAAGKHFETSHLSFLTSIILTETAECLMMTKLPTLKLHHAEASSHIDGCVGLCTGLLLHLYDLAAINVDMQNRSRQGQCKTKGLPDLPTKLEDVRLKIRDWKPQLQTKIFAKFTALEVAHMLCQHQIMQTAALLIIHRLQHRFGKEDGTASALAATILSQIDLTVHVTGKSPLCVDLPLIVACLEVEDDSAREQRLRSLSAIGRHSAVFCDRIKSMVMQVWTARRQGRIVFWHDIGHLLSRFS</sequence>